<dbReference type="EMBL" id="KQ977643">
    <property type="protein sequence ID" value="KYN00850.1"/>
    <property type="molecule type" value="Genomic_DNA"/>
</dbReference>
<proteinExistence type="inferred from homology"/>
<dbReference type="AlphaFoldDB" id="A0A151IH46"/>
<keyword evidence="3" id="KW-0808">Transferase</keyword>
<sequence>MEDYERLERELLEQCGRVATLGECLAWLERCKECIESLECCAKRPRLTVGHRQSAVARIARLEDAESVVIERVRGAIDTHGSVKVNTSFNGEFVAGDKRTVMGINGKNCELYRCLHYFSSNEKLESHAVDCQKLNACAIRLPSVEQRWLEFSKHSRKERVPFVVYADLECVLKKTEDAASASSYAYQRHEAYSIAYYVHCSYDSTLSEYSDKDSRKCVKLRFIDSYKFLSASLNKLASYLDMDKLKIVRSEFSALEDFNLLTRKGVFPYEYVDSVERLNDTRLPPRESFHSSLTGDTVSESDYAHAETVWQRFAVRTLGEYSDLYLKTDVLLLADVFENFRDSCVASYGLDPAHYYTLPGFTWDAMLKHTRVKFELLTDIDMVMFVERGIRGGLSQCSGRYARANNKYMRSYDPSEPSSYLVYYDVNNLYGWAMCQPLPYGDFQWVDDAHNFDFNAIASDSPTGYILEVDLEYPQHLHDAHADLPFCPTREKPPGKRDDKLLATVSDKQRYVVHYRNLQQCTRHGLRVTKIHRVLRFAQSAWLRDYIELNTQFRTRAKNDFEKNLYKLMNNAVFGKTMENVRERVDVKLLTKWEGRYGAEALIAKPNFHSRSVFAENLIAVELRKLEVKFDKPIYVGMCILDISKTCLYEFHHDYMTPLFRDRCEIMYTDTDSLIYRVECDDVYETMKRDIDRFDTSDYPANNAYGMPLANKKVPGLMKDENNGAIMTEFVGLRAKMYALRVDGKRDTKKAKGVKSSVVARTISFEDYTRCLKEDIEMTRRQACIRSKLHRVYTVSEKKIALSPYDDKRYVVPESTNTLPWGHYRIV</sequence>
<gene>
    <name evidence="10" type="ORF">ALC62_08342</name>
</gene>
<evidence type="ECO:0000256" key="7">
    <source>
        <dbReference type="ARBA" id="ARBA00023125"/>
    </source>
</evidence>
<dbReference type="Pfam" id="PF03175">
    <property type="entry name" value="DNA_pol_B_2"/>
    <property type="match status" value="1"/>
</dbReference>
<accession>A0A151IH46</accession>
<evidence type="ECO:0000313" key="11">
    <source>
        <dbReference type="Proteomes" id="UP000078542"/>
    </source>
</evidence>
<evidence type="ECO:0000256" key="8">
    <source>
        <dbReference type="ARBA" id="ARBA00049244"/>
    </source>
</evidence>
<dbReference type="GO" id="GO:0000166">
    <property type="term" value="F:nucleotide binding"/>
    <property type="evidence" value="ECO:0007669"/>
    <property type="project" value="InterPro"/>
</dbReference>
<dbReference type="InterPro" id="IPR023211">
    <property type="entry name" value="DNA_pol_palm_dom_sf"/>
</dbReference>
<evidence type="ECO:0000259" key="9">
    <source>
        <dbReference type="Pfam" id="PF03175"/>
    </source>
</evidence>
<evidence type="ECO:0000256" key="6">
    <source>
        <dbReference type="ARBA" id="ARBA00022932"/>
    </source>
</evidence>
<dbReference type="Gene3D" id="3.90.1600.10">
    <property type="entry name" value="Palm domain of DNA polymerase"/>
    <property type="match status" value="1"/>
</dbReference>
<dbReference type="GO" id="GO:0006260">
    <property type="term" value="P:DNA replication"/>
    <property type="evidence" value="ECO:0007669"/>
    <property type="project" value="UniProtKB-KW"/>
</dbReference>
<dbReference type="GO" id="GO:0042575">
    <property type="term" value="C:DNA polymerase complex"/>
    <property type="evidence" value="ECO:0007669"/>
    <property type="project" value="UniProtKB-ARBA"/>
</dbReference>
<evidence type="ECO:0000256" key="1">
    <source>
        <dbReference type="ARBA" id="ARBA00005755"/>
    </source>
</evidence>
<dbReference type="STRING" id="456900.A0A151IH46"/>
<keyword evidence="6" id="KW-0239">DNA-directed DNA polymerase</keyword>
<reference evidence="10 11" key="1">
    <citation type="submission" date="2016-03" db="EMBL/GenBank/DDBJ databases">
        <title>Cyphomyrmex costatus WGS genome.</title>
        <authorList>
            <person name="Nygaard S."/>
            <person name="Hu H."/>
            <person name="Boomsma J."/>
            <person name="Zhang G."/>
        </authorList>
    </citation>
    <scope>NUCLEOTIDE SEQUENCE [LARGE SCALE GENOMIC DNA]</scope>
    <source>
        <strain evidence="10">MS0001</strain>
        <tissue evidence="10">Whole body</tissue>
    </source>
</reference>
<keyword evidence="4" id="KW-0548">Nucleotidyltransferase</keyword>
<dbReference type="GO" id="GO:0003677">
    <property type="term" value="F:DNA binding"/>
    <property type="evidence" value="ECO:0007669"/>
    <property type="project" value="UniProtKB-KW"/>
</dbReference>
<protein>
    <recommendedName>
        <fullName evidence="2">DNA-directed DNA polymerase</fullName>
        <ecNumber evidence="2">2.7.7.7</ecNumber>
    </recommendedName>
</protein>
<keyword evidence="11" id="KW-1185">Reference proteome</keyword>
<name>A0A151IH46_9HYME</name>
<evidence type="ECO:0000256" key="3">
    <source>
        <dbReference type="ARBA" id="ARBA00022679"/>
    </source>
</evidence>
<dbReference type="InterPro" id="IPR004868">
    <property type="entry name" value="DNA-dir_DNA_pol_B_mt/vir"/>
</dbReference>
<dbReference type="PANTHER" id="PTHR31511">
    <property type="entry name" value="PROTEIN CBG23764"/>
    <property type="match status" value="1"/>
</dbReference>
<feature type="domain" description="DNA-directed DNA polymerase family B mitochondria/virus" evidence="9">
    <location>
        <begin position="217"/>
        <end position="655"/>
    </location>
</feature>
<evidence type="ECO:0000313" key="10">
    <source>
        <dbReference type="EMBL" id="KYN00850.1"/>
    </source>
</evidence>
<dbReference type="InterPro" id="IPR043502">
    <property type="entry name" value="DNA/RNA_pol_sf"/>
</dbReference>
<evidence type="ECO:0000256" key="5">
    <source>
        <dbReference type="ARBA" id="ARBA00022705"/>
    </source>
</evidence>
<comment type="similarity">
    <text evidence="1">Belongs to the DNA polymerase type-B family.</text>
</comment>
<dbReference type="SUPFAM" id="SSF56672">
    <property type="entry name" value="DNA/RNA polymerases"/>
    <property type="match status" value="1"/>
</dbReference>
<comment type="catalytic activity">
    <reaction evidence="8">
        <text>DNA(n) + a 2'-deoxyribonucleoside 5'-triphosphate = DNA(n+1) + diphosphate</text>
        <dbReference type="Rhea" id="RHEA:22508"/>
        <dbReference type="Rhea" id="RHEA-COMP:17339"/>
        <dbReference type="Rhea" id="RHEA-COMP:17340"/>
        <dbReference type="ChEBI" id="CHEBI:33019"/>
        <dbReference type="ChEBI" id="CHEBI:61560"/>
        <dbReference type="ChEBI" id="CHEBI:173112"/>
        <dbReference type="EC" id="2.7.7.7"/>
    </reaction>
</comment>
<keyword evidence="5" id="KW-0235">DNA replication</keyword>
<dbReference type="SUPFAM" id="SSF53098">
    <property type="entry name" value="Ribonuclease H-like"/>
    <property type="match status" value="1"/>
</dbReference>
<evidence type="ECO:0000256" key="4">
    <source>
        <dbReference type="ARBA" id="ARBA00022695"/>
    </source>
</evidence>
<dbReference type="GO" id="GO:0003887">
    <property type="term" value="F:DNA-directed DNA polymerase activity"/>
    <property type="evidence" value="ECO:0007669"/>
    <property type="project" value="UniProtKB-KW"/>
</dbReference>
<evidence type="ECO:0000256" key="2">
    <source>
        <dbReference type="ARBA" id="ARBA00012417"/>
    </source>
</evidence>
<dbReference type="PANTHER" id="PTHR31511:SF12">
    <property type="entry name" value="RHO TERMINATION FACTOR N-TERMINAL DOMAIN-CONTAINING PROTEIN"/>
    <property type="match status" value="1"/>
</dbReference>
<organism evidence="10 11">
    <name type="scientific">Cyphomyrmex costatus</name>
    <dbReference type="NCBI Taxonomy" id="456900"/>
    <lineage>
        <taxon>Eukaryota</taxon>
        <taxon>Metazoa</taxon>
        <taxon>Ecdysozoa</taxon>
        <taxon>Arthropoda</taxon>
        <taxon>Hexapoda</taxon>
        <taxon>Insecta</taxon>
        <taxon>Pterygota</taxon>
        <taxon>Neoptera</taxon>
        <taxon>Endopterygota</taxon>
        <taxon>Hymenoptera</taxon>
        <taxon>Apocrita</taxon>
        <taxon>Aculeata</taxon>
        <taxon>Formicoidea</taxon>
        <taxon>Formicidae</taxon>
        <taxon>Myrmicinae</taxon>
        <taxon>Cyphomyrmex</taxon>
    </lineage>
</organism>
<dbReference type="Proteomes" id="UP000078542">
    <property type="component" value="Unassembled WGS sequence"/>
</dbReference>
<keyword evidence="7" id="KW-0238">DNA-binding</keyword>
<dbReference type="EC" id="2.7.7.7" evidence="2"/>
<dbReference type="InterPro" id="IPR012337">
    <property type="entry name" value="RNaseH-like_sf"/>
</dbReference>